<name>A0A506U1V8_9HYPH</name>
<dbReference type="RefSeq" id="WP_141167255.1">
    <property type="nucleotide sequence ID" value="NZ_VHLH01000021.1"/>
</dbReference>
<dbReference type="AlphaFoldDB" id="A0A506U1V8"/>
<evidence type="ECO:0000256" key="1">
    <source>
        <dbReference type="ARBA" id="ARBA00037217"/>
    </source>
</evidence>
<accession>A0A506U1V8</accession>
<gene>
    <name evidence="5" type="ORF">FJU11_11765</name>
</gene>
<evidence type="ECO:0000313" key="6">
    <source>
        <dbReference type="Proteomes" id="UP000320314"/>
    </source>
</evidence>
<reference evidence="5 6" key="1">
    <citation type="submission" date="2019-06" db="EMBL/GenBank/DDBJ databases">
        <authorList>
            <person name="Li M."/>
        </authorList>
    </citation>
    <scope>NUCLEOTIDE SEQUENCE [LARGE SCALE GENOMIC DNA]</scope>
    <source>
        <strain evidence="5 6">BGMRC6574</strain>
    </source>
</reference>
<comment type="caution">
    <text evidence="5">The sequence shown here is derived from an EMBL/GenBank/DDBJ whole genome shotgun (WGS) entry which is preliminary data.</text>
</comment>
<dbReference type="InterPro" id="IPR036188">
    <property type="entry name" value="FAD/NAD-bd_sf"/>
</dbReference>
<keyword evidence="6" id="KW-1185">Reference proteome</keyword>
<sequence length="539" mass="59791">MKKWDAVVIGSGHNGLVNACYLQRAGLDVLVVEKNEWIGGAAVSRELTDGFLYSNCSYVCSLFRPEIMRDLELPRHGLQVIPYEGGAVFTQDGDHLGAHRDHHAHRRAFARFSKRDAEAYERYARDVTRQCRFIQPLLMRTAPDPARLRPRDVSELLYLGRKFAGLSAEEMALTMRFWTMSISDFLDEYFESDVVKSYLAISGIIGTALGPMSPGTAYVLLHHYMGEVDGSVGAWGFARGGMGAVTQALAKSFRESGGTIRTEAEVDRVLVDTQGAKGVVLAGGEEIRADRVVSNADVKRTFLKLVERSDLPDPFVRDVERFKMRGSSGKLNIALDSMPEFPALPPNSPCVRGDMHFTDSIERMERGYDDWKAGRWSADPILDMVIPTTLDPTMAPPGKHFMSCFVQYCPPKVEGRDWTSADRDAFADTVISQIADYSPGFRERIVHMEVRTPRELEDEVGLTEGNIFQGELTFDQLLFNRPVPGYAQYRSPIGGLYICGSSTHPGGGVMGAPGRNAAAEILRDAKRPNKQMSPAHEVL</sequence>
<dbReference type="SUPFAM" id="SSF51905">
    <property type="entry name" value="FAD/NAD(P)-binding domain"/>
    <property type="match status" value="1"/>
</dbReference>
<dbReference type="Pfam" id="PF01593">
    <property type="entry name" value="Amino_oxidase"/>
    <property type="match status" value="1"/>
</dbReference>
<proteinExistence type="predicted"/>
<evidence type="ECO:0000256" key="3">
    <source>
        <dbReference type="ARBA" id="ARBA00040298"/>
    </source>
</evidence>
<protein>
    <recommendedName>
        <fullName evidence="3">Pyridine nucleotide-disulfide oxidoreductase domain-containing protein 2</fullName>
    </recommendedName>
</protein>
<dbReference type="Proteomes" id="UP000320314">
    <property type="component" value="Unassembled WGS sequence"/>
</dbReference>
<dbReference type="GO" id="GO:0016491">
    <property type="term" value="F:oxidoreductase activity"/>
    <property type="evidence" value="ECO:0007669"/>
    <property type="project" value="InterPro"/>
</dbReference>
<dbReference type="PANTHER" id="PTHR10668:SF103">
    <property type="entry name" value="PYRIDINE NUCLEOTIDE-DISULFIDE OXIDOREDUCTASE DOMAIN-CONTAINING PROTEIN 2"/>
    <property type="match status" value="1"/>
</dbReference>
<feature type="domain" description="Amine oxidase" evidence="4">
    <location>
        <begin position="15"/>
        <end position="522"/>
    </location>
</feature>
<comment type="function">
    <text evidence="1">Probable oxidoreductase that may play a role as regulator of mitochondrial function.</text>
</comment>
<evidence type="ECO:0000259" key="4">
    <source>
        <dbReference type="Pfam" id="PF01593"/>
    </source>
</evidence>
<evidence type="ECO:0000256" key="2">
    <source>
        <dbReference type="ARBA" id="ARBA00038825"/>
    </source>
</evidence>
<dbReference type="OrthoDB" id="9774675at2"/>
<evidence type="ECO:0000313" key="5">
    <source>
        <dbReference type="EMBL" id="TPW27436.1"/>
    </source>
</evidence>
<dbReference type="InterPro" id="IPR002937">
    <property type="entry name" value="Amino_oxidase"/>
</dbReference>
<organism evidence="5 6">
    <name type="scientific">Pararhizobium mangrovi</name>
    <dbReference type="NCBI Taxonomy" id="2590452"/>
    <lineage>
        <taxon>Bacteria</taxon>
        <taxon>Pseudomonadati</taxon>
        <taxon>Pseudomonadota</taxon>
        <taxon>Alphaproteobacteria</taxon>
        <taxon>Hyphomicrobiales</taxon>
        <taxon>Rhizobiaceae</taxon>
        <taxon>Rhizobium/Agrobacterium group</taxon>
        <taxon>Pararhizobium</taxon>
    </lineage>
</organism>
<comment type="subunit">
    <text evidence="2">Interacts with COX5B; this interaction may contribute to localize PYROXD2 to the inner face of the inner mitochondrial membrane.</text>
</comment>
<dbReference type="PANTHER" id="PTHR10668">
    <property type="entry name" value="PHYTOENE DEHYDROGENASE"/>
    <property type="match status" value="1"/>
</dbReference>
<dbReference type="EMBL" id="VHLH01000021">
    <property type="protein sequence ID" value="TPW27436.1"/>
    <property type="molecule type" value="Genomic_DNA"/>
</dbReference>
<dbReference type="Gene3D" id="3.50.50.60">
    <property type="entry name" value="FAD/NAD(P)-binding domain"/>
    <property type="match status" value="2"/>
</dbReference>